<feature type="domain" description="Rhodanese" evidence="2">
    <location>
        <begin position="129"/>
        <end position="223"/>
    </location>
</feature>
<dbReference type="PANTHER" id="PTHR43268:SF3">
    <property type="entry name" value="RHODANESE-LIKE DOMAIN-CONTAINING PROTEIN 7-RELATED"/>
    <property type="match status" value="1"/>
</dbReference>
<dbReference type="SMART" id="SM00450">
    <property type="entry name" value="RHOD"/>
    <property type="match status" value="1"/>
</dbReference>
<dbReference type="PANTHER" id="PTHR43268">
    <property type="entry name" value="THIOSULFATE SULFURTRANSFERASE/RHODANESE-LIKE DOMAIN-CONTAINING PROTEIN 2"/>
    <property type="match status" value="1"/>
</dbReference>
<dbReference type="SUPFAM" id="SSF52821">
    <property type="entry name" value="Rhodanese/Cell cycle control phosphatase"/>
    <property type="match status" value="1"/>
</dbReference>
<evidence type="ECO:0000313" key="4">
    <source>
        <dbReference type="Proteomes" id="UP001365846"/>
    </source>
</evidence>
<dbReference type="PROSITE" id="PS50206">
    <property type="entry name" value="RHODANESE_3"/>
    <property type="match status" value="1"/>
</dbReference>
<keyword evidence="1" id="KW-0560">Oxidoreductase</keyword>
<dbReference type="HAMAP" id="MF_00469">
    <property type="entry name" value="TrhO"/>
    <property type="match status" value="1"/>
</dbReference>
<dbReference type="Gene3D" id="3.40.250.10">
    <property type="entry name" value="Rhodanese-like domain"/>
    <property type="match status" value="1"/>
</dbReference>
<sequence length="261" mass="28939">MQETLNIAAYKFVPIDDAAELRETLRAKTHELDLKGTILVAQEGINLFVAGTPDSVRGFLAFLRADPRFADLEAKESWSASQPFRRMLVKVKREIIRMDHPAIQPATGRAPGVDAATLKRWLDQGHDDAGKPVAMLDTRNAFEVDYGTFEGAIDWRIHKFTEFPKAVQKHRDELAGKTVVSFCTGGIRCEKAAILMHELGLDNVLQLDGGILKYFEEVGGAHYQGECFVFDGRESLSPDLKARANGVSARASEDPDIAIKR</sequence>
<reference evidence="3 4" key="1">
    <citation type="submission" date="2024-03" db="EMBL/GenBank/DDBJ databases">
        <title>Novel species of the genus Variovorax.</title>
        <authorList>
            <person name="Liu Q."/>
            <person name="Xin Y.-H."/>
        </authorList>
    </citation>
    <scope>NUCLEOTIDE SEQUENCE [LARGE SCALE GENOMIC DNA]</scope>
    <source>
        <strain evidence="3 4">KACC 18899</strain>
    </source>
</reference>
<keyword evidence="1" id="KW-0819">tRNA processing</keyword>
<comment type="similarity">
    <text evidence="1">Belongs to the TrhO family.</text>
</comment>
<dbReference type="Pfam" id="PF17773">
    <property type="entry name" value="UPF0176_N"/>
    <property type="match status" value="1"/>
</dbReference>
<accession>A0ABU8V8L5</accession>
<dbReference type="Gene3D" id="3.30.70.100">
    <property type="match status" value="1"/>
</dbReference>
<protein>
    <recommendedName>
        <fullName evidence="1">tRNA uridine(34) hydroxylase</fullName>
        <ecNumber evidence="1">1.14.-.-</ecNumber>
    </recommendedName>
    <alternativeName>
        <fullName evidence="1">tRNA hydroxylation protein O</fullName>
    </alternativeName>
</protein>
<evidence type="ECO:0000259" key="2">
    <source>
        <dbReference type="PROSITE" id="PS50206"/>
    </source>
</evidence>
<dbReference type="InterPro" id="IPR020936">
    <property type="entry name" value="TrhO"/>
</dbReference>
<comment type="caution">
    <text evidence="3">The sequence shown here is derived from an EMBL/GenBank/DDBJ whole genome shotgun (WGS) entry which is preliminary data.</text>
</comment>
<evidence type="ECO:0000313" key="3">
    <source>
        <dbReference type="EMBL" id="MEJ8809984.1"/>
    </source>
</evidence>
<dbReference type="Pfam" id="PF00581">
    <property type="entry name" value="Rhodanese"/>
    <property type="match status" value="1"/>
</dbReference>
<name>A0ABU8V8L5_9BURK</name>
<gene>
    <name evidence="1" type="primary">trhO</name>
    <name evidence="3" type="ORF">WKW77_02840</name>
</gene>
<keyword evidence="4" id="KW-1185">Reference proteome</keyword>
<dbReference type="InterPro" id="IPR036873">
    <property type="entry name" value="Rhodanese-like_dom_sf"/>
</dbReference>
<evidence type="ECO:0000256" key="1">
    <source>
        <dbReference type="HAMAP-Rule" id="MF_00469"/>
    </source>
</evidence>
<dbReference type="InterPro" id="IPR001763">
    <property type="entry name" value="Rhodanese-like_dom"/>
</dbReference>
<dbReference type="Proteomes" id="UP001365846">
    <property type="component" value="Unassembled WGS sequence"/>
</dbReference>
<dbReference type="NCBIfam" id="NF003703">
    <property type="entry name" value="PRK05320.1"/>
    <property type="match status" value="1"/>
</dbReference>
<dbReference type="RefSeq" id="WP_340355291.1">
    <property type="nucleotide sequence ID" value="NZ_JBBKZU010000001.1"/>
</dbReference>
<proteinExistence type="inferred from homology"/>
<comment type="catalytic activity">
    <reaction evidence="1">
        <text>uridine(34) in tRNA + AH2 + O2 = 5-hydroxyuridine(34) in tRNA + A + H2O</text>
        <dbReference type="Rhea" id="RHEA:64224"/>
        <dbReference type="Rhea" id="RHEA-COMP:11727"/>
        <dbReference type="Rhea" id="RHEA-COMP:13381"/>
        <dbReference type="ChEBI" id="CHEBI:13193"/>
        <dbReference type="ChEBI" id="CHEBI:15377"/>
        <dbReference type="ChEBI" id="CHEBI:15379"/>
        <dbReference type="ChEBI" id="CHEBI:17499"/>
        <dbReference type="ChEBI" id="CHEBI:65315"/>
        <dbReference type="ChEBI" id="CHEBI:136877"/>
    </reaction>
</comment>
<comment type="function">
    <text evidence="1">Catalyzes oxygen-dependent 5-hydroxyuridine (ho5U) modification at position 34 in tRNAs.</text>
</comment>
<organism evidence="3 4">
    <name type="scientific">Variovorax ureilyticus</name>
    <dbReference type="NCBI Taxonomy" id="1836198"/>
    <lineage>
        <taxon>Bacteria</taxon>
        <taxon>Pseudomonadati</taxon>
        <taxon>Pseudomonadota</taxon>
        <taxon>Betaproteobacteria</taxon>
        <taxon>Burkholderiales</taxon>
        <taxon>Comamonadaceae</taxon>
        <taxon>Variovorax</taxon>
    </lineage>
</organism>
<dbReference type="EMBL" id="JBBKZU010000001">
    <property type="protein sequence ID" value="MEJ8809984.1"/>
    <property type="molecule type" value="Genomic_DNA"/>
</dbReference>
<dbReference type="InterPro" id="IPR040503">
    <property type="entry name" value="TRHO_N"/>
</dbReference>
<dbReference type="EC" id="1.14.-.-" evidence="1"/>